<dbReference type="SUPFAM" id="SSF53244">
    <property type="entry name" value="MurD-like peptide ligases, peptide-binding domain"/>
    <property type="match status" value="1"/>
</dbReference>
<dbReference type="HAMAP" id="MF_01201">
    <property type="entry name" value="Ala_racemase"/>
    <property type="match status" value="1"/>
</dbReference>
<keyword evidence="4 18" id="KW-0436">Ligase</keyword>
<keyword evidence="3" id="KW-0963">Cytoplasm</keyword>
<evidence type="ECO:0000256" key="1">
    <source>
        <dbReference type="ARBA" id="ARBA00000316"/>
    </source>
</evidence>
<dbReference type="KEGG" id="fgg:FSB75_11860"/>
<evidence type="ECO:0000256" key="5">
    <source>
        <dbReference type="ARBA" id="ARBA00022618"/>
    </source>
</evidence>
<dbReference type="SMART" id="SM01005">
    <property type="entry name" value="Ala_racemase_C"/>
    <property type="match status" value="1"/>
</dbReference>
<dbReference type="NCBIfam" id="TIGR01143">
    <property type="entry name" value="murF"/>
    <property type="match status" value="1"/>
</dbReference>
<evidence type="ECO:0000256" key="6">
    <source>
        <dbReference type="ARBA" id="ARBA00022741"/>
    </source>
</evidence>
<dbReference type="CDD" id="cd00430">
    <property type="entry name" value="PLPDE_III_AR"/>
    <property type="match status" value="1"/>
</dbReference>
<feature type="active site" description="Proton acceptor; specific for D-alanine" evidence="14">
    <location>
        <position position="480"/>
    </location>
</feature>
<dbReference type="NCBIfam" id="NF008897">
    <property type="entry name" value="PRK11930.1"/>
    <property type="match status" value="1"/>
</dbReference>
<accession>A0A5B8UK67</accession>
<feature type="domain" description="Alanine racemase C-terminal" evidence="17">
    <location>
        <begin position="685"/>
        <end position="810"/>
    </location>
</feature>
<keyword evidence="8 14" id="KW-0663">Pyridoxal phosphate</keyword>
<sequence>MSSYTLAQITKVVNGSLSGNGNMGIAQLVYDSRRIQHPQTALFFALQTANADGHDYVNEAYKKGVRSFVVSKNISLKEANVILVGDTLTALQKLAAWHRGHFHMPVIGITGSNGKTVVKEWLNALLEDDYQIVRSPKSFNSQIGVPLSVWQMEAQHTLGIFEAGISQPGEMQKLERIIQPTVGVLTNIGEAHSEGFTSTEEKRTEKLRLFTQADVVIGEAGNLASLSTKKFTWSKNEEATLRIRQIKKERTSTVIEADYKDEFLLLSIPFTDDASIENSIACWCVLLQFGLKQETIQERMNALHPVDMRLQLNHAINDCLLINDSYSADTTSLRIALDFLAQQSAGLKRTVILSDFYESGKREEELYAEIAQLLNQYKVEKVIGIGKEIASQLPLKIDAVNFQSYTTTEDFLQQFKSSDFYKEIVLLKGARKAGFERIASLFEEKLHGTVLQINLAAVTHNLKEYQKRLKPSTKIMAMVKAFAYGSGGAEIASVLQFSNVAFLGVAYADEGVELVQAGVNIPIMVMNAEPSSFAAIVEHELQPVVYSKALLQSFGAYIRQQGLSAYPVHLEIETGMNRLGFSLSEVDEVARHLAANSYLSIQSVFSHLAGSEDPGEDAFTQQQAARFHEAVSVLQQHITYPFLKHISNSAAMVRHPDLQLDMVRLGIGLYGIEPDAEDVLRLQPVATLRSTVAQIKQIKKGESVSYNRRGMVNRDSKIATVRIGYADGYSRRFGNGIGKMLVNGKPAPVIGTVCMDMTMLDVTDIDGVKEGDDVIVFGADLPVQEVAKQVGTIPYEIMTSVSQRVKRVYYFE</sequence>
<keyword evidence="12" id="KW-0131">Cell cycle</keyword>
<dbReference type="Gene3D" id="3.90.190.20">
    <property type="entry name" value="Mur ligase, C-terminal domain"/>
    <property type="match status" value="1"/>
</dbReference>
<dbReference type="InterPro" id="IPR001608">
    <property type="entry name" value="Ala_racemase_N"/>
</dbReference>
<dbReference type="GO" id="GO:0009252">
    <property type="term" value="P:peptidoglycan biosynthetic process"/>
    <property type="evidence" value="ECO:0007669"/>
    <property type="project" value="UniProtKB-KW"/>
</dbReference>
<dbReference type="GO" id="GO:0047480">
    <property type="term" value="F:UDP-N-acetylmuramoyl-tripeptide-D-alanyl-D-alanine ligase activity"/>
    <property type="evidence" value="ECO:0007669"/>
    <property type="project" value="InterPro"/>
</dbReference>
<dbReference type="InterPro" id="IPR009006">
    <property type="entry name" value="Ala_racemase/Decarboxylase_C"/>
</dbReference>
<dbReference type="SUPFAM" id="SSF53623">
    <property type="entry name" value="MurD-like peptide ligases, catalytic domain"/>
    <property type="match status" value="1"/>
</dbReference>
<dbReference type="EC" id="5.1.1.1" evidence="14"/>
<dbReference type="SUPFAM" id="SSF63418">
    <property type="entry name" value="MurE/MurF N-terminal domain"/>
    <property type="match status" value="1"/>
</dbReference>
<evidence type="ECO:0000256" key="11">
    <source>
        <dbReference type="ARBA" id="ARBA00023235"/>
    </source>
</evidence>
<comment type="cofactor">
    <cofactor evidence="2 14 15">
        <name>pyridoxal 5'-phosphate</name>
        <dbReference type="ChEBI" id="CHEBI:597326"/>
    </cofactor>
</comment>
<keyword evidence="6" id="KW-0547">Nucleotide-binding</keyword>
<dbReference type="Gene3D" id="3.40.1190.10">
    <property type="entry name" value="Mur-like, catalytic domain"/>
    <property type="match status" value="1"/>
</dbReference>
<dbReference type="PRINTS" id="PR00992">
    <property type="entry name" value="ALARACEMASE"/>
</dbReference>
<dbReference type="Proteomes" id="UP000321204">
    <property type="component" value="Chromosome"/>
</dbReference>
<dbReference type="GO" id="GO:0051301">
    <property type="term" value="P:cell division"/>
    <property type="evidence" value="ECO:0007669"/>
    <property type="project" value="UniProtKB-KW"/>
</dbReference>
<comment type="pathway">
    <text evidence="14">Amino-acid biosynthesis; D-alanine biosynthesis; D-alanine from L-alanine: step 1/1.</text>
</comment>
<evidence type="ECO:0000259" key="17">
    <source>
        <dbReference type="SMART" id="SM01005"/>
    </source>
</evidence>
<feature type="binding site" evidence="14 16">
    <location>
        <position position="578"/>
    </location>
    <ligand>
        <name>substrate</name>
    </ligand>
</feature>
<evidence type="ECO:0000256" key="9">
    <source>
        <dbReference type="ARBA" id="ARBA00022960"/>
    </source>
</evidence>
<feature type="binding site" evidence="14 16">
    <location>
        <position position="755"/>
    </location>
    <ligand>
        <name>substrate</name>
    </ligand>
</feature>
<evidence type="ECO:0000256" key="2">
    <source>
        <dbReference type="ARBA" id="ARBA00001933"/>
    </source>
</evidence>
<keyword evidence="19" id="KW-1185">Reference proteome</keyword>
<evidence type="ECO:0000313" key="19">
    <source>
        <dbReference type="Proteomes" id="UP000321204"/>
    </source>
</evidence>
<dbReference type="GO" id="GO:0030170">
    <property type="term" value="F:pyridoxal phosphate binding"/>
    <property type="evidence" value="ECO:0007669"/>
    <property type="project" value="UniProtKB-UniRule"/>
</dbReference>
<evidence type="ECO:0000256" key="12">
    <source>
        <dbReference type="ARBA" id="ARBA00023306"/>
    </source>
</evidence>
<proteinExistence type="inferred from homology"/>
<evidence type="ECO:0000256" key="7">
    <source>
        <dbReference type="ARBA" id="ARBA00022840"/>
    </source>
</evidence>
<dbReference type="InterPro" id="IPR036565">
    <property type="entry name" value="Mur-like_cat_sf"/>
</dbReference>
<comment type="similarity">
    <text evidence="14">Belongs to the alanine racemase family.</text>
</comment>
<keyword evidence="13" id="KW-0961">Cell wall biogenesis/degradation</keyword>
<dbReference type="InterPro" id="IPR000713">
    <property type="entry name" value="Mur_ligase_N"/>
</dbReference>
<dbReference type="GO" id="GO:0030632">
    <property type="term" value="P:D-alanine biosynthetic process"/>
    <property type="evidence" value="ECO:0007669"/>
    <property type="project" value="UniProtKB-UniRule"/>
</dbReference>
<dbReference type="NCBIfam" id="TIGR00492">
    <property type="entry name" value="alr"/>
    <property type="match status" value="1"/>
</dbReference>
<evidence type="ECO:0000256" key="8">
    <source>
        <dbReference type="ARBA" id="ARBA00022898"/>
    </source>
</evidence>
<keyword evidence="5" id="KW-0132">Cell division</keyword>
<dbReference type="InterPro" id="IPR035911">
    <property type="entry name" value="MurE/MurF_N"/>
</dbReference>
<dbReference type="Gene3D" id="3.40.1390.10">
    <property type="entry name" value="MurE/MurF, N-terminal domain"/>
    <property type="match status" value="1"/>
</dbReference>
<dbReference type="AlphaFoldDB" id="A0A5B8UK67"/>
<feature type="modified residue" description="N6-(pyridoxal phosphate)lysine" evidence="14 15">
    <location>
        <position position="480"/>
    </location>
</feature>
<dbReference type="Pfam" id="PF01225">
    <property type="entry name" value="Mur_ligase"/>
    <property type="match status" value="1"/>
</dbReference>
<dbReference type="InterPro" id="IPR013221">
    <property type="entry name" value="Mur_ligase_cen"/>
</dbReference>
<evidence type="ECO:0000256" key="15">
    <source>
        <dbReference type="PIRSR" id="PIRSR600821-50"/>
    </source>
</evidence>
<reference evidence="18 19" key="1">
    <citation type="journal article" date="2015" name="Int. J. Syst. Evol. Microbiol.">
        <title>Flavisolibacter ginsenosidimutans sp. nov., with ginsenoside-converting activity isolated from soil used for cultivating ginseng.</title>
        <authorList>
            <person name="Zhao Y."/>
            <person name="Liu Q."/>
            <person name="Kang M.S."/>
            <person name="Jin F."/>
            <person name="Yu H."/>
            <person name="Im W.T."/>
        </authorList>
    </citation>
    <scope>NUCLEOTIDE SEQUENCE [LARGE SCALE GENOMIC DNA]</scope>
    <source>
        <strain evidence="18 19">Gsoil 636</strain>
    </source>
</reference>
<evidence type="ECO:0000256" key="3">
    <source>
        <dbReference type="ARBA" id="ARBA00022490"/>
    </source>
</evidence>
<dbReference type="EMBL" id="CP042433">
    <property type="protein sequence ID" value="QEC56559.1"/>
    <property type="molecule type" value="Genomic_DNA"/>
</dbReference>
<feature type="active site" description="Proton acceptor; specific for L-alanine" evidence="14">
    <location>
        <position position="706"/>
    </location>
</feature>
<dbReference type="InterPro" id="IPR051046">
    <property type="entry name" value="MurCDEF_CellWall_CoF430Synth"/>
</dbReference>
<keyword evidence="9" id="KW-0133">Cell shape</keyword>
<dbReference type="RefSeq" id="WP_146787534.1">
    <property type="nucleotide sequence ID" value="NZ_BAABIO010000001.1"/>
</dbReference>
<dbReference type="Pfam" id="PF01168">
    <property type="entry name" value="Ala_racemase_N"/>
    <property type="match status" value="1"/>
</dbReference>
<evidence type="ECO:0000256" key="16">
    <source>
        <dbReference type="PIRSR" id="PIRSR600821-52"/>
    </source>
</evidence>
<dbReference type="UniPathway" id="UPA00042">
    <property type="reaction ID" value="UER00497"/>
</dbReference>
<dbReference type="InterPro" id="IPR005863">
    <property type="entry name" value="UDP-N-AcMur_synth"/>
</dbReference>
<evidence type="ECO:0000256" key="10">
    <source>
        <dbReference type="ARBA" id="ARBA00022984"/>
    </source>
</evidence>
<dbReference type="InterPro" id="IPR000821">
    <property type="entry name" value="Ala_racemase"/>
</dbReference>
<dbReference type="GO" id="GO:0071555">
    <property type="term" value="P:cell wall organization"/>
    <property type="evidence" value="ECO:0007669"/>
    <property type="project" value="UniProtKB-KW"/>
</dbReference>
<dbReference type="OrthoDB" id="9801978at2"/>
<organism evidence="18 19">
    <name type="scientific">Flavisolibacter ginsenosidimutans</name>
    <dbReference type="NCBI Taxonomy" id="661481"/>
    <lineage>
        <taxon>Bacteria</taxon>
        <taxon>Pseudomonadati</taxon>
        <taxon>Bacteroidota</taxon>
        <taxon>Chitinophagia</taxon>
        <taxon>Chitinophagales</taxon>
        <taxon>Chitinophagaceae</taxon>
        <taxon>Flavisolibacter</taxon>
    </lineage>
</organism>
<keyword evidence="7" id="KW-0067">ATP-binding</keyword>
<dbReference type="FunFam" id="3.20.20.10:FF:000002">
    <property type="entry name" value="Alanine racemase"/>
    <property type="match status" value="1"/>
</dbReference>
<dbReference type="SUPFAM" id="SSF50621">
    <property type="entry name" value="Alanine racemase C-terminal domain-like"/>
    <property type="match status" value="1"/>
</dbReference>
<dbReference type="GO" id="GO:0008360">
    <property type="term" value="P:regulation of cell shape"/>
    <property type="evidence" value="ECO:0007669"/>
    <property type="project" value="UniProtKB-KW"/>
</dbReference>
<dbReference type="InterPro" id="IPR036615">
    <property type="entry name" value="Mur_ligase_C_dom_sf"/>
</dbReference>
<gene>
    <name evidence="18" type="ORF">FSB75_11860</name>
</gene>
<evidence type="ECO:0000256" key="13">
    <source>
        <dbReference type="ARBA" id="ARBA00023316"/>
    </source>
</evidence>
<dbReference type="PANTHER" id="PTHR43024:SF1">
    <property type="entry name" value="UDP-N-ACETYLMURAMOYL-TRIPEPTIDE--D-ALANYL-D-ALANINE LIGASE"/>
    <property type="match status" value="1"/>
</dbReference>
<comment type="function">
    <text evidence="14">Catalyzes the interconversion of L-alanine and D-alanine. May also act on other amino acids.</text>
</comment>
<dbReference type="Gene3D" id="2.40.37.10">
    <property type="entry name" value="Lyase, Ornithine Decarboxylase, Chain A, domain 1"/>
    <property type="match status" value="1"/>
</dbReference>
<dbReference type="Gene3D" id="3.20.20.10">
    <property type="entry name" value="Alanine racemase"/>
    <property type="match status" value="1"/>
</dbReference>
<dbReference type="InterPro" id="IPR011079">
    <property type="entry name" value="Ala_racemase_C"/>
</dbReference>
<dbReference type="SUPFAM" id="SSF51419">
    <property type="entry name" value="PLP-binding barrel"/>
    <property type="match status" value="1"/>
</dbReference>
<evidence type="ECO:0000313" key="18">
    <source>
        <dbReference type="EMBL" id="QEC56559.1"/>
    </source>
</evidence>
<dbReference type="Pfam" id="PF08245">
    <property type="entry name" value="Mur_ligase_M"/>
    <property type="match status" value="1"/>
</dbReference>
<dbReference type="GO" id="GO:0008784">
    <property type="term" value="F:alanine racemase activity"/>
    <property type="evidence" value="ECO:0007669"/>
    <property type="project" value="UniProtKB-UniRule"/>
</dbReference>
<dbReference type="Pfam" id="PF00842">
    <property type="entry name" value="Ala_racemase_C"/>
    <property type="match status" value="1"/>
</dbReference>
<name>A0A5B8UK67_9BACT</name>
<evidence type="ECO:0000256" key="14">
    <source>
        <dbReference type="HAMAP-Rule" id="MF_01201"/>
    </source>
</evidence>
<keyword evidence="10" id="KW-0573">Peptidoglycan synthesis</keyword>
<keyword evidence="11 14" id="KW-0413">Isomerase</keyword>
<dbReference type="PANTHER" id="PTHR43024">
    <property type="entry name" value="UDP-N-ACETYLMURAMOYL-TRIPEPTIDE--D-ALANYL-D-ALANINE LIGASE"/>
    <property type="match status" value="1"/>
</dbReference>
<dbReference type="InterPro" id="IPR029066">
    <property type="entry name" value="PLP-binding_barrel"/>
</dbReference>
<comment type="catalytic activity">
    <reaction evidence="1 14">
        <text>L-alanine = D-alanine</text>
        <dbReference type="Rhea" id="RHEA:20249"/>
        <dbReference type="ChEBI" id="CHEBI:57416"/>
        <dbReference type="ChEBI" id="CHEBI:57972"/>
        <dbReference type="EC" id="5.1.1.1"/>
    </reaction>
</comment>
<protein>
    <recommendedName>
        <fullName evidence="14">Alanine racemase</fullName>
        <ecNumber evidence="14">5.1.1.1</ecNumber>
    </recommendedName>
</protein>
<evidence type="ECO:0000256" key="4">
    <source>
        <dbReference type="ARBA" id="ARBA00022598"/>
    </source>
</evidence>
<dbReference type="GO" id="GO:0005524">
    <property type="term" value="F:ATP binding"/>
    <property type="evidence" value="ECO:0007669"/>
    <property type="project" value="UniProtKB-KW"/>
</dbReference>